<proteinExistence type="predicted"/>
<feature type="non-terminal residue" evidence="2">
    <location>
        <position position="1"/>
    </location>
</feature>
<feature type="compositionally biased region" description="Acidic residues" evidence="1">
    <location>
        <begin position="79"/>
        <end position="93"/>
    </location>
</feature>
<dbReference type="EMBL" id="AGNL01008362">
    <property type="protein sequence ID" value="EJK70562.1"/>
    <property type="molecule type" value="Genomic_DNA"/>
</dbReference>
<evidence type="ECO:0000313" key="2">
    <source>
        <dbReference type="EMBL" id="EJK70562.1"/>
    </source>
</evidence>
<organism evidence="2 3">
    <name type="scientific">Thalassiosira oceanica</name>
    <name type="common">Marine diatom</name>
    <dbReference type="NCBI Taxonomy" id="159749"/>
    <lineage>
        <taxon>Eukaryota</taxon>
        <taxon>Sar</taxon>
        <taxon>Stramenopiles</taxon>
        <taxon>Ochrophyta</taxon>
        <taxon>Bacillariophyta</taxon>
        <taxon>Coscinodiscophyceae</taxon>
        <taxon>Thalassiosirophycidae</taxon>
        <taxon>Thalassiosirales</taxon>
        <taxon>Thalassiosiraceae</taxon>
        <taxon>Thalassiosira</taxon>
    </lineage>
</organism>
<feature type="compositionally biased region" description="Acidic residues" evidence="1">
    <location>
        <begin position="220"/>
        <end position="231"/>
    </location>
</feature>
<protein>
    <submittedName>
        <fullName evidence="2">Uncharacterized protein</fullName>
    </submittedName>
</protein>
<dbReference type="Proteomes" id="UP000266841">
    <property type="component" value="Unassembled WGS sequence"/>
</dbReference>
<keyword evidence="3" id="KW-1185">Reference proteome</keyword>
<name>K0TJ13_THAOC</name>
<feature type="region of interest" description="Disordered" evidence="1">
    <location>
        <begin position="70"/>
        <end position="93"/>
    </location>
</feature>
<gene>
    <name evidence="2" type="ORF">THAOC_08066</name>
</gene>
<reference evidence="2 3" key="1">
    <citation type="journal article" date="2012" name="Genome Biol.">
        <title>Genome and low-iron response of an oceanic diatom adapted to chronic iron limitation.</title>
        <authorList>
            <person name="Lommer M."/>
            <person name="Specht M."/>
            <person name="Roy A.S."/>
            <person name="Kraemer L."/>
            <person name="Andreson R."/>
            <person name="Gutowska M.A."/>
            <person name="Wolf J."/>
            <person name="Bergner S.V."/>
            <person name="Schilhabel M.B."/>
            <person name="Klostermeier U.C."/>
            <person name="Beiko R.G."/>
            <person name="Rosenstiel P."/>
            <person name="Hippler M."/>
            <person name="Laroche J."/>
        </authorList>
    </citation>
    <scope>NUCLEOTIDE SEQUENCE [LARGE SCALE GENOMIC DNA]</scope>
    <source>
        <strain evidence="2 3">CCMP1005</strain>
    </source>
</reference>
<feature type="region of interest" description="Disordered" evidence="1">
    <location>
        <begin position="220"/>
        <end position="314"/>
    </location>
</feature>
<feature type="compositionally biased region" description="Pro residues" evidence="1">
    <location>
        <begin position="254"/>
        <end position="272"/>
    </location>
</feature>
<evidence type="ECO:0000313" key="3">
    <source>
        <dbReference type="Proteomes" id="UP000266841"/>
    </source>
</evidence>
<feature type="region of interest" description="Disordered" evidence="1">
    <location>
        <begin position="1"/>
        <end position="27"/>
    </location>
</feature>
<evidence type="ECO:0000256" key="1">
    <source>
        <dbReference type="SAM" id="MobiDB-lite"/>
    </source>
</evidence>
<sequence>EEEASSPANAEDNSDASDINSNHHDSAWTGPVSSAEFDYCSTFCATNANGMYCGQHECVHNLGLLADDADQGAAAPGEAQEEEEEEEAEEEPPAEVVTEYFDDTDYHLTIHFRFDSHPDEVSWVLYDLTADEVKVFVDFDAYRVSDYANEDLSVVVNIAGPEAGQRDYAFTVYDRASDGLCCSAGDGYYKVYLGDEDDDYLMGDAEYEFSSSYYFTLFENSDDDGEDEADATDAPTRRPTRPPTRAPTRKPTKEPTPAPTPEPTPGPTPNPTGEPTGNPTTARPTNPWERKRAEDADDIGQKWRTKSRTPPGVFNDVGGDQVLYRFDVEGGGASGAAAGTPGCAALLAAACLALLAAAV</sequence>
<dbReference type="AlphaFoldDB" id="K0TJ13"/>
<accession>K0TJ13</accession>
<comment type="caution">
    <text evidence="2">The sequence shown here is derived from an EMBL/GenBank/DDBJ whole genome shotgun (WGS) entry which is preliminary data.</text>
</comment>